<dbReference type="SUPFAM" id="SSF56112">
    <property type="entry name" value="Protein kinase-like (PK-like)"/>
    <property type="match status" value="1"/>
</dbReference>
<dbReference type="InterPro" id="IPR011009">
    <property type="entry name" value="Kinase-like_dom_sf"/>
</dbReference>
<dbReference type="EMBL" id="LGTZ01001353">
    <property type="protein sequence ID" value="OJD21602.1"/>
    <property type="molecule type" value="Genomic_DNA"/>
</dbReference>
<dbReference type="Gene3D" id="1.10.510.10">
    <property type="entry name" value="Transferase(Phosphotransferase) domain 1"/>
    <property type="match status" value="1"/>
</dbReference>
<name>A0A1J9Q0F9_9EURO</name>
<dbReference type="Pfam" id="PF06293">
    <property type="entry name" value="Kdo"/>
    <property type="match status" value="1"/>
</dbReference>
<organism evidence="1 2">
    <name type="scientific">Blastomyces percursus</name>
    <dbReference type="NCBI Taxonomy" id="1658174"/>
    <lineage>
        <taxon>Eukaryota</taxon>
        <taxon>Fungi</taxon>
        <taxon>Dikarya</taxon>
        <taxon>Ascomycota</taxon>
        <taxon>Pezizomycotina</taxon>
        <taxon>Eurotiomycetes</taxon>
        <taxon>Eurotiomycetidae</taxon>
        <taxon>Onygenales</taxon>
        <taxon>Ajellomycetaceae</taxon>
        <taxon>Blastomyces</taxon>
    </lineage>
</organism>
<evidence type="ECO:0000313" key="2">
    <source>
        <dbReference type="Proteomes" id="UP000242791"/>
    </source>
</evidence>
<protein>
    <recommendedName>
        <fullName evidence="3">Protein kinase domain-containing protein</fullName>
    </recommendedName>
</protein>
<comment type="caution">
    <text evidence="1">The sequence shown here is derived from an EMBL/GenBank/DDBJ whole genome shotgun (WGS) entry which is preliminary data.</text>
</comment>
<accession>A0A1J9Q0F9</accession>
<dbReference type="VEuPathDB" id="FungiDB:ACJ73_07058"/>
<gene>
    <name evidence="1" type="ORF">ACJ73_07058</name>
</gene>
<keyword evidence="2" id="KW-1185">Reference proteome</keyword>
<dbReference type="AlphaFoldDB" id="A0A1J9Q0F9"/>
<dbReference type="OrthoDB" id="2156052at2759"/>
<evidence type="ECO:0008006" key="3">
    <source>
        <dbReference type="Google" id="ProtNLM"/>
    </source>
</evidence>
<proteinExistence type="predicted"/>
<dbReference type="STRING" id="1658174.A0A1J9Q0F9"/>
<evidence type="ECO:0000313" key="1">
    <source>
        <dbReference type="EMBL" id="OJD21602.1"/>
    </source>
</evidence>
<reference evidence="1 2" key="1">
    <citation type="submission" date="2015-08" db="EMBL/GenBank/DDBJ databases">
        <title>Emmonsia species relationships and genome sequence.</title>
        <authorList>
            <person name="Cuomo C.A."/>
            <person name="Schwartz I.S."/>
            <person name="Kenyon C."/>
            <person name="De Hoog G.S."/>
            <person name="Govender N.P."/>
            <person name="Botha A."/>
            <person name="Moreno L."/>
            <person name="De Vries M."/>
            <person name="Munoz J.F."/>
            <person name="Stielow J.B."/>
        </authorList>
    </citation>
    <scope>NUCLEOTIDE SEQUENCE [LARGE SCALE GENOMIC DNA]</scope>
    <source>
        <strain evidence="1 2">EI222</strain>
    </source>
</reference>
<sequence>MAEASALRMLDHEVMLGEPAEVFPAENYVHANGASGAINVIPTSRDRSPDANCRPLYKKGSCGAAFLKSIVCRMATLHWQRASNATIYVNSNMKAKFPVGFTIFKATTPVCLGIVVLDPKFPWAGKPILEIMKSENSASVIEMTSQSLQAIHLAGVLHCDVEPRNILWNEDCHRPMLVDFERAEMRNALSAISPNLGLKRRRLGKNRSTFSKKLSKAQISLERCRELLRRNSASKFKE</sequence>
<dbReference type="Proteomes" id="UP000242791">
    <property type="component" value="Unassembled WGS sequence"/>
</dbReference>